<evidence type="ECO:0000313" key="3">
    <source>
        <dbReference type="EMBL" id="MBE1427213.1"/>
    </source>
</evidence>
<protein>
    <recommendedName>
        <fullName evidence="2">MobA/VirD2-like nuclease domain-containing protein</fullName>
    </recommendedName>
</protein>
<organism evidence="3 4">
    <name type="scientific">Desulfomicrobium macestii</name>
    <dbReference type="NCBI Taxonomy" id="90731"/>
    <lineage>
        <taxon>Bacteria</taxon>
        <taxon>Pseudomonadati</taxon>
        <taxon>Thermodesulfobacteriota</taxon>
        <taxon>Desulfovibrionia</taxon>
        <taxon>Desulfovibrionales</taxon>
        <taxon>Desulfomicrobiaceae</taxon>
        <taxon>Desulfomicrobium</taxon>
    </lineage>
</organism>
<feature type="region of interest" description="Disordered" evidence="1">
    <location>
        <begin position="326"/>
        <end position="348"/>
    </location>
</feature>
<keyword evidence="4" id="KW-1185">Reference proteome</keyword>
<reference evidence="3 4" key="1">
    <citation type="submission" date="2020-10" db="EMBL/GenBank/DDBJ databases">
        <title>Genomic Encyclopedia of Type Strains, Phase IV (KMG-IV): sequencing the most valuable type-strain genomes for metagenomic binning, comparative biology and taxonomic classification.</title>
        <authorList>
            <person name="Goeker M."/>
        </authorList>
    </citation>
    <scope>NUCLEOTIDE SEQUENCE [LARGE SCALE GENOMIC DNA]</scope>
    <source>
        <strain evidence="3 4">DSM 4194</strain>
    </source>
</reference>
<gene>
    <name evidence="3" type="ORF">H4684_003903</name>
</gene>
<dbReference type="EMBL" id="JADBGG010000050">
    <property type="protein sequence ID" value="MBE1427213.1"/>
    <property type="molecule type" value="Genomic_DNA"/>
</dbReference>
<dbReference type="RefSeq" id="WP_192624982.1">
    <property type="nucleotide sequence ID" value="NZ_JADBGG010000050.1"/>
</dbReference>
<proteinExistence type="predicted"/>
<evidence type="ECO:0000256" key="1">
    <source>
        <dbReference type="SAM" id="MobiDB-lite"/>
    </source>
</evidence>
<dbReference type="InterPro" id="IPR005094">
    <property type="entry name" value="Endonuclease_MobA/VirD2"/>
</dbReference>
<dbReference type="Proteomes" id="UP000639010">
    <property type="component" value="Unassembled WGS sequence"/>
</dbReference>
<comment type="caution">
    <text evidence="3">The sequence shown here is derived from an EMBL/GenBank/DDBJ whole genome shotgun (WGS) entry which is preliminary data.</text>
</comment>
<accession>A0ABR9H9J0</accession>
<feature type="domain" description="MobA/VirD2-like nuclease" evidence="2">
    <location>
        <begin position="18"/>
        <end position="141"/>
    </location>
</feature>
<dbReference type="Pfam" id="PF03432">
    <property type="entry name" value="Relaxase"/>
    <property type="match status" value="1"/>
</dbReference>
<sequence length="348" mass="38481">MQKIQRGSGFRGCAEYLLDHDGGRVVGGNMGGITARALASEFGVARRQRPDIGRPVWHNSLRLPADERVEMTDEKWAALADDYMAAMGFTPEHPRVYVRHDPDHLHILASRVSLGGNVYLGRNENLRSTGLIASLERAYGLTVTKGVKKTSAGRITSPEVRKTRVGERRRYERLVGDPPRERLQQLVSEAAQGKPSASAFVARLQAQGVSVWPKFTGEHLDGFSFGLGRVAFTGQQLGDKFRWGRLKKAGVSYDPARDMDVLLAAQPVDPAALAEVVVQVEAEPVGIAPEVEQDRPAIAEGLDLTPEELDVARRIEEEKKEFEAIQKQLEQKDASEEQSKLVPRMPKM</sequence>
<evidence type="ECO:0000313" key="4">
    <source>
        <dbReference type="Proteomes" id="UP000639010"/>
    </source>
</evidence>
<feature type="compositionally biased region" description="Basic and acidic residues" evidence="1">
    <location>
        <begin position="326"/>
        <end position="339"/>
    </location>
</feature>
<name>A0ABR9H9J0_9BACT</name>
<evidence type="ECO:0000259" key="2">
    <source>
        <dbReference type="Pfam" id="PF03432"/>
    </source>
</evidence>